<gene>
    <name evidence="2" type="ORF">NIAS840_01639</name>
</gene>
<accession>F5VFR9</accession>
<proteinExistence type="predicted"/>
<evidence type="ECO:0000313" key="2">
    <source>
        <dbReference type="EMBL" id="EGL98208.1"/>
    </source>
</evidence>
<dbReference type="AlphaFoldDB" id="F5VFR9"/>
<evidence type="ECO:0000313" key="3">
    <source>
        <dbReference type="Proteomes" id="UP000006227"/>
    </source>
</evidence>
<keyword evidence="1" id="KW-0732">Signal</keyword>
<organism evidence="2 3">
    <name type="scientific">Ligilactobacillus salivarius NIAS840</name>
    <dbReference type="NCBI Taxonomy" id="1029822"/>
    <lineage>
        <taxon>Bacteria</taxon>
        <taxon>Bacillati</taxon>
        <taxon>Bacillota</taxon>
        <taxon>Bacilli</taxon>
        <taxon>Lactobacillales</taxon>
        <taxon>Lactobacillaceae</taxon>
        <taxon>Ligilactobacillus</taxon>
    </lineage>
</organism>
<dbReference type="EMBL" id="AFMN01000002">
    <property type="protein sequence ID" value="EGL98208.1"/>
    <property type="molecule type" value="Genomic_DNA"/>
</dbReference>
<feature type="chain" id="PRO_5039218752" description="Oligopeptide ABC transporter, periplasmic oligopeptide-binding protein OppA" evidence="1">
    <location>
        <begin position="22"/>
        <end position="85"/>
    </location>
</feature>
<evidence type="ECO:0000256" key="1">
    <source>
        <dbReference type="SAM" id="SignalP"/>
    </source>
</evidence>
<evidence type="ECO:0008006" key="4">
    <source>
        <dbReference type="Google" id="ProtNLM"/>
    </source>
</evidence>
<feature type="signal peptide" evidence="1">
    <location>
        <begin position="1"/>
        <end position="21"/>
    </location>
</feature>
<protein>
    <recommendedName>
        <fullName evidence="4">Oligopeptide ABC transporter, periplasmic oligopeptide-binding protein OppA</fullName>
    </recommendedName>
</protein>
<sequence length="85" mass="9532">MSLYKKLLVAGITMMAGVTLTGCLDSGVSANSDPDTIASSRLSYQKAKKENTHSKVYKLAFFESRTTHDSDNLYYWLLFAWENSL</sequence>
<name>F5VFR9_9LACO</name>
<dbReference type="RefSeq" id="WP_004563905.1">
    <property type="nucleotide sequence ID" value="NZ_AFMN01000002.1"/>
</dbReference>
<dbReference type="PROSITE" id="PS51257">
    <property type="entry name" value="PROKAR_LIPOPROTEIN"/>
    <property type="match status" value="1"/>
</dbReference>
<dbReference type="Proteomes" id="UP000006227">
    <property type="component" value="Unassembled WGS sequence"/>
</dbReference>
<comment type="caution">
    <text evidence="2">The sequence shown here is derived from an EMBL/GenBank/DDBJ whole genome shotgun (WGS) entry which is preliminary data.</text>
</comment>
<dbReference type="PATRIC" id="fig|1029822.3.peg.1635"/>
<reference evidence="2 3" key="1">
    <citation type="journal article" date="2011" name="J. Bacteriol.">
        <title>Genome Sequence of Lactobacillus salivarius NIAS840, Isolated from Chicken Intestine.</title>
        <authorList>
            <person name="Ham J.S."/>
            <person name="Kim H.W."/>
            <person name="Seol K.H."/>
            <person name="Jang A."/>
            <person name="Jeong S.G."/>
            <person name="Oh M.H."/>
            <person name="Kim D.H."/>
            <person name="Kang D.K."/>
            <person name="Kim G.B."/>
            <person name="Cha C.J."/>
        </authorList>
    </citation>
    <scope>NUCLEOTIDE SEQUENCE [LARGE SCALE GENOMIC DNA]</scope>
    <source>
        <strain evidence="2 3">NIAS840</strain>
    </source>
</reference>